<protein>
    <submittedName>
        <fullName evidence="1">Uncharacterized protein</fullName>
    </submittedName>
</protein>
<accession>A0ABR0E035</accession>
<evidence type="ECO:0000313" key="1">
    <source>
        <dbReference type="EMBL" id="KAK4494765.1"/>
    </source>
</evidence>
<name>A0ABR0E035_ZASCE</name>
<organism evidence="1 2">
    <name type="scientific">Zasmidium cellare</name>
    <name type="common">Wine cellar mold</name>
    <name type="synonym">Racodium cellare</name>
    <dbReference type="NCBI Taxonomy" id="395010"/>
    <lineage>
        <taxon>Eukaryota</taxon>
        <taxon>Fungi</taxon>
        <taxon>Dikarya</taxon>
        <taxon>Ascomycota</taxon>
        <taxon>Pezizomycotina</taxon>
        <taxon>Dothideomycetes</taxon>
        <taxon>Dothideomycetidae</taxon>
        <taxon>Mycosphaerellales</taxon>
        <taxon>Mycosphaerellaceae</taxon>
        <taxon>Zasmidium</taxon>
    </lineage>
</organism>
<sequence length="208" mass="23455">MDQVWKYYSTLPDVIEADERFCDRTRLFQDIGRLLAEHGNEFGLCLVHRHCTLEEGEIMLSENGVSQPVQASLAADCYAERWLPSGQPFEFSSQSTETPSAALFSQFRALVGDDSSLGLYYAPQSSESEEMKRLLEWTEGRKNLTRQMTSDDIDLDTVETAWRCRAGGDYPQPVMDCQVQLGDIAFAALMFIVGVIKWPEEAYSSGKL</sequence>
<dbReference type="Proteomes" id="UP001305779">
    <property type="component" value="Unassembled WGS sequence"/>
</dbReference>
<proteinExistence type="predicted"/>
<keyword evidence="2" id="KW-1185">Reference proteome</keyword>
<dbReference type="EMBL" id="JAXOVC010000013">
    <property type="protein sequence ID" value="KAK4494765.1"/>
    <property type="molecule type" value="Genomic_DNA"/>
</dbReference>
<reference evidence="1 2" key="1">
    <citation type="journal article" date="2023" name="G3 (Bethesda)">
        <title>A chromosome-level genome assembly of Zasmidium syzygii isolated from banana leaves.</title>
        <authorList>
            <person name="van Westerhoven A.C."/>
            <person name="Mehrabi R."/>
            <person name="Talebi R."/>
            <person name="Steentjes M.B.F."/>
            <person name="Corcolon B."/>
            <person name="Chong P.A."/>
            <person name="Kema G.H.J."/>
            <person name="Seidl M.F."/>
        </authorList>
    </citation>
    <scope>NUCLEOTIDE SEQUENCE [LARGE SCALE GENOMIC DNA]</scope>
    <source>
        <strain evidence="1 2">P124</strain>
    </source>
</reference>
<comment type="caution">
    <text evidence="1">The sequence shown here is derived from an EMBL/GenBank/DDBJ whole genome shotgun (WGS) entry which is preliminary data.</text>
</comment>
<evidence type="ECO:0000313" key="2">
    <source>
        <dbReference type="Proteomes" id="UP001305779"/>
    </source>
</evidence>
<gene>
    <name evidence="1" type="ORF">PRZ48_014121</name>
</gene>